<dbReference type="InterPro" id="IPR011032">
    <property type="entry name" value="GroES-like_sf"/>
</dbReference>
<keyword evidence="4" id="KW-0560">Oxidoreductase</keyword>
<evidence type="ECO:0000313" key="7">
    <source>
        <dbReference type="EMBL" id="MEE3850935.1"/>
    </source>
</evidence>
<dbReference type="SUPFAM" id="SSF51735">
    <property type="entry name" value="NAD(P)-binding Rossmann-fold domains"/>
    <property type="match status" value="1"/>
</dbReference>
<evidence type="ECO:0000313" key="8">
    <source>
        <dbReference type="Proteomes" id="UP001347146"/>
    </source>
</evidence>
<organism evidence="7 8">
    <name type="scientific">Gordonia sesuvii</name>
    <dbReference type="NCBI Taxonomy" id="3116777"/>
    <lineage>
        <taxon>Bacteria</taxon>
        <taxon>Bacillati</taxon>
        <taxon>Actinomycetota</taxon>
        <taxon>Actinomycetes</taxon>
        <taxon>Mycobacteriales</taxon>
        <taxon>Gordoniaceae</taxon>
        <taxon>Gordonia</taxon>
    </lineage>
</organism>
<evidence type="ECO:0000256" key="5">
    <source>
        <dbReference type="RuleBase" id="RU361277"/>
    </source>
</evidence>
<proteinExistence type="inferred from homology"/>
<dbReference type="InterPro" id="IPR020843">
    <property type="entry name" value="ER"/>
</dbReference>
<dbReference type="Gene3D" id="3.40.50.720">
    <property type="entry name" value="NAD(P)-binding Rossmann-like Domain"/>
    <property type="match status" value="1"/>
</dbReference>
<feature type="domain" description="Enoyl reductase (ER)" evidence="6">
    <location>
        <begin position="24"/>
        <end position="344"/>
    </location>
</feature>
<protein>
    <submittedName>
        <fullName evidence="7">Alcohol dehydrogenase catalytic domain-containing protein</fullName>
    </submittedName>
</protein>
<dbReference type="Pfam" id="PF00107">
    <property type="entry name" value="ADH_zinc_N"/>
    <property type="match status" value="1"/>
</dbReference>
<dbReference type="InterPro" id="IPR002328">
    <property type="entry name" value="ADH_Zn_CS"/>
</dbReference>
<dbReference type="SUPFAM" id="SSF50129">
    <property type="entry name" value="GroES-like"/>
    <property type="match status" value="1"/>
</dbReference>
<dbReference type="PANTHER" id="PTHR43401:SF2">
    <property type="entry name" value="L-THREONINE 3-DEHYDROGENASE"/>
    <property type="match status" value="1"/>
</dbReference>
<dbReference type="Pfam" id="PF08240">
    <property type="entry name" value="ADH_N"/>
    <property type="match status" value="1"/>
</dbReference>
<evidence type="ECO:0000256" key="2">
    <source>
        <dbReference type="ARBA" id="ARBA00022723"/>
    </source>
</evidence>
<comment type="cofactor">
    <cofactor evidence="1 5">
        <name>Zn(2+)</name>
        <dbReference type="ChEBI" id="CHEBI:29105"/>
    </cofactor>
</comment>
<keyword evidence="8" id="KW-1185">Reference proteome</keyword>
<reference evidence="7 8" key="1">
    <citation type="submission" date="2024-01" db="EMBL/GenBank/DDBJ databases">
        <title>Draft genome sequence of Gordonia sp. LSe1-13.</title>
        <authorList>
            <person name="Suphannarot A."/>
            <person name="Mingma R."/>
        </authorList>
    </citation>
    <scope>NUCLEOTIDE SEQUENCE [LARGE SCALE GENOMIC DNA]</scope>
    <source>
        <strain evidence="7 8">LSe1-13</strain>
    </source>
</reference>
<evidence type="ECO:0000256" key="3">
    <source>
        <dbReference type="ARBA" id="ARBA00022833"/>
    </source>
</evidence>
<dbReference type="Gene3D" id="3.90.180.10">
    <property type="entry name" value="Medium-chain alcohol dehydrogenases, catalytic domain"/>
    <property type="match status" value="2"/>
</dbReference>
<gene>
    <name evidence="7" type="ORF">VZC37_11370</name>
</gene>
<accession>A0ABU7MCV8</accession>
<dbReference type="SMART" id="SM00829">
    <property type="entry name" value="PKS_ER"/>
    <property type="match status" value="1"/>
</dbReference>
<dbReference type="Proteomes" id="UP001347146">
    <property type="component" value="Unassembled WGS sequence"/>
</dbReference>
<comment type="similarity">
    <text evidence="5">Belongs to the zinc-containing alcohol dehydrogenase family.</text>
</comment>
<sequence>MSSVEASTLDEEVADTGVMTLSVGRDQMTVKPFVHRQAPAPIGPVDLRVRLAFVGICGTDAEILHGRLPDTFRINYPHSLGHEWSGVVEAVGEHVTGFRRGDRVLGHGHLGGNDWFGVTHDGAAAEVFTVPAAMCFHVPDVTSMLSAAVIEPFACVLQALTTAGGVSAADTVHVHGLGAIGLTTLMQCRHAGAQVIVFDPSPLRRQRALDLGAVGAIDPLVGEVPDLAAAVDGRPDADLVVEASGNAYAQANALEGAANLGRVILMGVSRPQAVPARLGLIQERGLVVRTSVGAPAAVWPAAIRHVRNSRIDLSAIVSEVFPLSRGVEALAAAQDTTTHVKVMLAPDDPDPARAISAELEESAP</sequence>
<dbReference type="EMBL" id="JAZDUF010000003">
    <property type="protein sequence ID" value="MEE3850935.1"/>
    <property type="molecule type" value="Genomic_DNA"/>
</dbReference>
<evidence type="ECO:0000256" key="4">
    <source>
        <dbReference type="ARBA" id="ARBA00023002"/>
    </source>
</evidence>
<dbReference type="InterPro" id="IPR013154">
    <property type="entry name" value="ADH-like_N"/>
</dbReference>
<dbReference type="PROSITE" id="PS00059">
    <property type="entry name" value="ADH_ZINC"/>
    <property type="match status" value="1"/>
</dbReference>
<evidence type="ECO:0000256" key="1">
    <source>
        <dbReference type="ARBA" id="ARBA00001947"/>
    </source>
</evidence>
<dbReference type="InterPro" id="IPR036291">
    <property type="entry name" value="NAD(P)-bd_dom_sf"/>
</dbReference>
<keyword evidence="2 5" id="KW-0479">Metal-binding</keyword>
<dbReference type="InterPro" id="IPR050129">
    <property type="entry name" value="Zn_alcohol_dh"/>
</dbReference>
<comment type="caution">
    <text evidence="7">The sequence shown here is derived from an EMBL/GenBank/DDBJ whole genome shotgun (WGS) entry which is preliminary data.</text>
</comment>
<dbReference type="InterPro" id="IPR013149">
    <property type="entry name" value="ADH-like_C"/>
</dbReference>
<evidence type="ECO:0000259" key="6">
    <source>
        <dbReference type="SMART" id="SM00829"/>
    </source>
</evidence>
<dbReference type="PANTHER" id="PTHR43401">
    <property type="entry name" value="L-THREONINE 3-DEHYDROGENASE"/>
    <property type="match status" value="1"/>
</dbReference>
<name>A0ABU7MCV8_9ACTN</name>
<keyword evidence="3 5" id="KW-0862">Zinc</keyword>
<dbReference type="RefSeq" id="WP_330432614.1">
    <property type="nucleotide sequence ID" value="NZ_JAZDUF010000003.1"/>
</dbReference>